<evidence type="ECO:0000313" key="2">
    <source>
        <dbReference type="Proteomes" id="UP000008909"/>
    </source>
</evidence>
<proteinExistence type="predicted"/>
<reference evidence="1" key="1">
    <citation type="journal article" date="2011" name="Genome Biol.">
        <title>The draft genome of the carcinogenic human liver fluke Clonorchis sinensis.</title>
        <authorList>
            <person name="Wang X."/>
            <person name="Chen W."/>
            <person name="Huang Y."/>
            <person name="Sun J."/>
            <person name="Men J."/>
            <person name="Liu H."/>
            <person name="Luo F."/>
            <person name="Guo L."/>
            <person name="Lv X."/>
            <person name="Deng C."/>
            <person name="Zhou C."/>
            <person name="Fan Y."/>
            <person name="Li X."/>
            <person name="Huang L."/>
            <person name="Hu Y."/>
            <person name="Liang C."/>
            <person name="Hu X."/>
            <person name="Xu J."/>
            <person name="Yu X."/>
        </authorList>
    </citation>
    <scope>NUCLEOTIDE SEQUENCE [LARGE SCALE GENOMIC DNA]</scope>
    <source>
        <strain evidence="1">Henan</strain>
    </source>
</reference>
<accession>G7YBI8</accession>
<protein>
    <submittedName>
        <fullName evidence="1">Uncharacterized protein</fullName>
    </submittedName>
</protein>
<reference key="2">
    <citation type="submission" date="2011-10" db="EMBL/GenBank/DDBJ databases">
        <title>The genome and transcriptome sequence of Clonorchis sinensis provide insights into the carcinogenic liver fluke.</title>
        <authorList>
            <person name="Wang X."/>
            <person name="Huang Y."/>
            <person name="Chen W."/>
            <person name="Liu H."/>
            <person name="Guo L."/>
            <person name="Chen Y."/>
            <person name="Luo F."/>
            <person name="Zhou W."/>
            <person name="Sun J."/>
            <person name="Mao Q."/>
            <person name="Liang P."/>
            <person name="Zhou C."/>
            <person name="Tian Y."/>
            <person name="Men J."/>
            <person name="Lv X."/>
            <person name="Huang L."/>
            <person name="Zhou J."/>
            <person name="Hu Y."/>
            <person name="Li R."/>
            <person name="Zhang F."/>
            <person name="Lei H."/>
            <person name="Li X."/>
            <person name="Hu X."/>
            <person name="Liang C."/>
            <person name="Xu J."/>
            <person name="Wu Z."/>
            <person name="Yu X."/>
        </authorList>
    </citation>
    <scope>NUCLEOTIDE SEQUENCE</scope>
    <source>
        <strain>Henan</strain>
    </source>
</reference>
<keyword evidence="2" id="KW-1185">Reference proteome</keyword>
<dbReference type="EMBL" id="DF143035">
    <property type="protein sequence ID" value="GAA50322.1"/>
    <property type="molecule type" value="Genomic_DNA"/>
</dbReference>
<organism evidence="1 2">
    <name type="scientific">Clonorchis sinensis</name>
    <name type="common">Chinese liver fluke</name>
    <dbReference type="NCBI Taxonomy" id="79923"/>
    <lineage>
        <taxon>Eukaryota</taxon>
        <taxon>Metazoa</taxon>
        <taxon>Spiralia</taxon>
        <taxon>Lophotrochozoa</taxon>
        <taxon>Platyhelminthes</taxon>
        <taxon>Trematoda</taxon>
        <taxon>Digenea</taxon>
        <taxon>Opisthorchiida</taxon>
        <taxon>Opisthorchiata</taxon>
        <taxon>Opisthorchiidae</taxon>
        <taxon>Clonorchis</taxon>
    </lineage>
</organism>
<dbReference type="AlphaFoldDB" id="G7YBI8"/>
<sequence>MKREEEASKATGNYQGTLRHCAKTSTAEFQGGHIVEVCATTSNAQRSTSPSQTIGERNCDSHKYVRALEQDKSKQVEILSGLLSGQRKIAHRFRIQSRLLNEQDY</sequence>
<gene>
    <name evidence="1" type="ORF">CLF_104372</name>
</gene>
<dbReference type="Proteomes" id="UP000008909">
    <property type="component" value="Unassembled WGS sequence"/>
</dbReference>
<evidence type="ECO:0000313" key="1">
    <source>
        <dbReference type="EMBL" id="GAA50322.1"/>
    </source>
</evidence>
<name>G7YBI8_CLOSI</name>